<keyword evidence="4" id="KW-1185">Reference proteome</keyword>
<evidence type="ECO:0000259" key="2">
    <source>
        <dbReference type="Pfam" id="PF13699"/>
    </source>
</evidence>
<gene>
    <name evidence="3" type="ORF">C8E97_2336</name>
</gene>
<dbReference type="EMBL" id="RBXO01000001">
    <property type="protein sequence ID" value="RKT53757.1"/>
    <property type="molecule type" value="Genomic_DNA"/>
</dbReference>
<reference evidence="3 4" key="1">
    <citation type="submission" date="2018-10" db="EMBL/GenBank/DDBJ databases">
        <title>Sequencing the genomes of 1000 actinobacteria strains.</title>
        <authorList>
            <person name="Klenk H.-P."/>
        </authorList>
    </citation>
    <scope>NUCLEOTIDE SEQUENCE [LARGE SCALE GENOMIC DNA]</scope>
    <source>
        <strain evidence="3 4">DSM 43800</strain>
    </source>
</reference>
<protein>
    <submittedName>
        <fullName evidence="3">Uncharacterized protein DUF4157</fullName>
    </submittedName>
</protein>
<dbReference type="Proteomes" id="UP000282084">
    <property type="component" value="Unassembled WGS sequence"/>
</dbReference>
<evidence type="ECO:0000313" key="4">
    <source>
        <dbReference type="Proteomes" id="UP000282084"/>
    </source>
</evidence>
<organism evidence="3 4">
    <name type="scientific">Saccharothrix australiensis</name>
    <dbReference type="NCBI Taxonomy" id="2072"/>
    <lineage>
        <taxon>Bacteria</taxon>
        <taxon>Bacillati</taxon>
        <taxon>Actinomycetota</taxon>
        <taxon>Actinomycetes</taxon>
        <taxon>Pseudonocardiales</taxon>
        <taxon>Pseudonocardiaceae</taxon>
        <taxon>Saccharothrix</taxon>
    </lineage>
</organism>
<feature type="region of interest" description="Disordered" evidence="1">
    <location>
        <begin position="1"/>
        <end position="30"/>
    </location>
</feature>
<evidence type="ECO:0000313" key="3">
    <source>
        <dbReference type="EMBL" id="RKT53757.1"/>
    </source>
</evidence>
<feature type="compositionally biased region" description="Basic and acidic residues" evidence="1">
    <location>
        <begin position="1"/>
        <end position="11"/>
    </location>
</feature>
<dbReference type="InterPro" id="IPR025295">
    <property type="entry name" value="eCIS_core_dom"/>
</dbReference>
<proteinExistence type="predicted"/>
<accession>A0A495VYE3</accession>
<evidence type="ECO:0000256" key="1">
    <source>
        <dbReference type="SAM" id="MobiDB-lite"/>
    </source>
</evidence>
<sequence length="519" mass="55564">MHTPEHDKHPDGNAPGRAPARSRAQEPRAGLLGLQRTLGNRAVVEMLQRSGHPGASTPVQRSSVRDVLRRPGEPLDDATRVDMESRLGADFTDVRVHTDAAAQRSAAEIGARAYTSGSHIVIGAGGADRHTLAHELIHVVQQRSGPVAGTDNGDGLRVSDPGDRFEREAEAGAGRALSMPTPAQRAVTGEEAAGDPRATGFVQRRFAPFTGAMTPSGVGVAGLGHPLDTLQNSGLTYPNGATRGNLVAIEQLFQQTGGNSQPGYPVGFREITRLFPNAVGEEHLMQVATAMHAINAGFVAGANNVATNIFMGTATANRNHSNEVEVPLRQAMQGLNNAGRAAAYEWVMGNLPPLSTPNAPHLRYWIAPNTWIPGALVPGPQVAALLPQGATHYVDTTRLYRDLSRLPKIVVYRVRPNYVANYLPDYVLDNIDMIEEEAAAINREITPLLAAGAQLTPRDQYRIGMVNTTLNVVRLLRGNGPLLFPKTFTASAQYWLPTYDSAAWWAIGGESTTLAADTV</sequence>
<dbReference type="AlphaFoldDB" id="A0A495VYE3"/>
<feature type="domain" description="eCIS core" evidence="2">
    <location>
        <begin position="74"/>
        <end position="145"/>
    </location>
</feature>
<name>A0A495VYE3_9PSEU</name>
<comment type="caution">
    <text evidence="3">The sequence shown here is derived from an EMBL/GenBank/DDBJ whole genome shotgun (WGS) entry which is preliminary data.</text>
</comment>
<dbReference type="Pfam" id="PF13699">
    <property type="entry name" value="eCIS_core"/>
    <property type="match status" value="1"/>
</dbReference>
<dbReference type="RefSeq" id="WP_246018818.1">
    <property type="nucleotide sequence ID" value="NZ_RBXO01000001.1"/>
</dbReference>